<protein>
    <submittedName>
        <fullName evidence="2">Uncharacterized protein</fullName>
    </submittedName>
</protein>
<comment type="caution">
    <text evidence="2">The sequence shown here is derived from an EMBL/GenBank/DDBJ whole genome shotgun (WGS) entry which is preliminary data.</text>
</comment>
<dbReference type="EMBL" id="WHLY01000002">
    <property type="protein sequence ID" value="MPR33329.1"/>
    <property type="molecule type" value="Genomic_DNA"/>
</dbReference>
<evidence type="ECO:0000313" key="3">
    <source>
        <dbReference type="Proteomes" id="UP000479293"/>
    </source>
</evidence>
<dbReference type="AlphaFoldDB" id="A0A7C9FPJ6"/>
<keyword evidence="1" id="KW-0812">Transmembrane</keyword>
<dbReference type="Proteomes" id="UP000479293">
    <property type="component" value="Unassembled WGS sequence"/>
</dbReference>
<organism evidence="2 3">
    <name type="scientific">Salmonirosea aquatica</name>
    <dbReference type="NCBI Taxonomy" id="2654236"/>
    <lineage>
        <taxon>Bacteria</taxon>
        <taxon>Pseudomonadati</taxon>
        <taxon>Bacteroidota</taxon>
        <taxon>Cytophagia</taxon>
        <taxon>Cytophagales</taxon>
        <taxon>Spirosomataceae</taxon>
        <taxon>Salmonirosea</taxon>
    </lineage>
</organism>
<gene>
    <name evidence="2" type="ORF">GBK04_08135</name>
</gene>
<evidence type="ECO:0000256" key="1">
    <source>
        <dbReference type="SAM" id="Phobius"/>
    </source>
</evidence>
<keyword evidence="1" id="KW-1133">Transmembrane helix</keyword>
<name>A0A7C9FPJ6_9BACT</name>
<accession>A0A7C9FPJ6</accession>
<reference evidence="2 3" key="1">
    <citation type="submission" date="2019-10" db="EMBL/GenBank/DDBJ databases">
        <title>Draft Genome Sequence of Cytophagaceae sp. SJW1-29.</title>
        <authorList>
            <person name="Choi A."/>
        </authorList>
    </citation>
    <scope>NUCLEOTIDE SEQUENCE [LARGE SCALE GENOMIC DNA]</scope>
    <source>
        <strain evidence="2 3">SJW1-29</strain>
    </source>
</reference>
<feature type="transmembrane region" description="Helical" evidence="1">
    <location>
        <begin position="20"/>
        <end position="39"/>
    </location>
</feature>
<evidence type="ECO:0000313" key="2">
    <source>
        <dbReference type="EMBL" id="MPR33329.1"/>
    </source>
</evidence>
<keyword evidence="3" id="KW-1185">Reference proteome</keyword>
<sequence>MTSYLPQITAKSSFTRSSGIRAAAICIGLLTSMGQVSLAQVGNQRPIQSLYDRETIYMLGPTRYVRNNVVYAGAANLRREFSVSPAGMDLYIRSRRNRNIALVVSLVGSAGSIYSLATGNREAFRTFFWVSLGTGVVSTALGTRANTQLNQAVWLRNRDALILVENQQ</sequence>
<feature type="transmembrane region" description="Helical" evidence="1">
    <location>
        <begin position="100"/>
        <end position="117"/>
    </location>
</feature>
<proteinExistence type="predicted"/>
<keyword evidence="1" id="KW-0472">Membrane</keyword>